<protein>
    <submittedName>
        <fullName evidence="2">Uncharacterized protein</fullName>
    </submittedName>
</protein>
<feature type="compositionally biased region" description="Basic and acidic residues" evidence="1">
    <location>
        <begin position="272"/>
        <end position="284"/>
    </location>
</feature>
<organism evidence="2 3">
    <name type="scientific">Cyclotella cryptica</name>
    <dbReference type="NCBI Taxonomy" id="29204"/>
    <lineage>
        <taxon>Eukaryota</taxon>
        <taxon>Sar</taxon>
        <taxon>Stramenopiles</taxon>
        <taxon>Ochrophyta</taxon>
        <taxon>Bacillariophyta</taxon>
        <taxon>Coscinodiscophyceae</taxon>
        <taxon>Thalassiosirophycidae</taxon>
        <taxon>Stephanodiscales</taxon>
        <taxon>Stephanodiscaceae</taxon>
        <taxon>Cyclotella</taxon>
    </lineage>
</organism>
<reference evidence="2 3" key="1">
    <citation type="journal article" date="2020" name="G3 (Bethesda)">
        <title>Improved Reference Genome for Cyclotella cryptica CCMP332, a Model for Cell Wall Morphogenesis, Salinity Adaptation, and Lipid Production in Diatoms (Bacillariophyta).</title>
        <authorList>
            <person name="Roberts W.R."/>
            <person name="Downey K.M."/>
            <person name="Ruck E.C."/>
            <person name="Traller J.C."/>
            <person name="Alverson A.J."/>
        </authorList>
    </citation>
    <scope>NUCLEOTIDE SEQUENCE [LARGE SCALE GENOMIC DNA]</scope>
    <source>
        <strain evidence="2 3">CCMP332</strain>
    </source>
</reference>
<evidence type="ECO:0000313" key="2">
    <source>
        <dbReference type="EMBL" id="KAL3797654.1"/>
    </source>
</evidence>
<keyword evidence="3" id="KW-1185">Reference proteome</keyword>
<feature type="region of interest" description="Disordered" evidence="1">
    <location>
        <begin position="389"/>
        <end position="413"/>
    </location>
</feature>
<comment type="caution">
    <text evidence="2">The sequence shown here is derived from an EMBL/GenBank/DDBJ whole genome shotgun (WGS) entry which is preliminary data.</text>
</comment>
<feature type="region of interest" description="Disordered" evidence="1">
    <location>
        <begin position="247"/>
        <end position="284"/>
    </location>
</feature>
<evidence type="ECO:0000256" key="1">
    <source>
        <dbReference type="SAM" id="MobiDB-lite"/>
    </source>
</evidence>
<proteinExistence type="predicted"/>
<feature type="compositionally biased region" description="Basic and acidic residues" evidence="1">
    <location>
        <begin position="592"/>
        <end position="605"/>
    </location>
</feature>
<feature type="region of interest" description="Disordered" evidence="1">
    <location>
        <begin position="589"/>
        <end position="645"/>
    </location>
</feature>
<dbReference type="Proteomes" id="UP001516023">
    <property type="component" value="Unassembled WGS sequence"/>
</dbReference>
<dbReference type="AlphaFoldDB" id="A0ABD3QCK6"/>
<gene>
    <name evidence="2" type="ORF">HJC23_013486</name>
</gene>
<feature type="compositionally biased region" description="Polar residues" evidence="1">
    <location>
        <begin position="389"/>
        <end position="400"/>
    </location>
</feature>
<sequence>MDNKGPKPRQRKRGGTKDHAPLPPRPSGRGGGGRKPRRGGRGGESTRYRTNTAAPSPLQLPHVKVTIRNIIGSKHGTIEGVVDSIREFLEGAFRVSSADGGSETMEGSAFVMAWQREKEEFEKTKSLLEAAAAVPNASGSVSGVASGSSLSLGCAYEEKIVPLPIDRSILMPSPETIASNTVEGNVGVSNGKKGSSIHSIIDTAMSQMMTECGKIYLNYVGGRVTFDEESAIGAMLAEKIAAEKKKMEGKQGNEQTNDDEKDVIENGVQEKSTAESKVEDDKSVDELTRGISKLNTDNKPAIQAAAPSTRIRILSVTPVKKSKRRGDIGAHVELVMYPPDPCLIFKDCCREAGKIAAEKHLRQSNDAGEMNKADGAAASNTPGEIETVRSVTSQSTTGVKQPTIPPIPNFPRLSPAERSRAIARSRVLMNRTIEAMKIYAKSKGPSNNIADFHGWEVFESSSQKTWKRQSHYMVGALMSGTSLHDLLVEEESNEKEVRRGNARADRYDSTIESSDDYKLFIEQWKSDGSIPVTIDKGATAKTTEEAPPKLDEEGRPLAAIVQHLQSKREEEAKAKAEAAAAAARARAAASAAREKARKKELEAKTRKAKARMGRSEEKKKKKGTGGKVGSRPSNANSGGAAPLPGAVLLKKVGGSIPADGFNSK</sequence>
<name>A0ABD3QCK6_9STRA</name>
<feature type="region of interest" description="Disordered" evidence="1">
    <location>
        <begin position="1"/>
        <end position="57"/>
    </location>
</feature>
<feature type="compositionally biased region" description="Basic residues" evidence="1">
    <location>
        <begin position="1"/>
        <end position="14"/>
    </location>
</feature>
<evidence type="ECO:0000313" key="3">
    <source>
        <dbReference type="Proteomes" id="UP001516023"/>
    </source>
</evidence>
<dbReference type="EMBL" id="JABMIG020000053">
    <property type="protein sequence ID" value="KAL3797654.1"/>
    <property type="molecule type" value="Genomic_DNA"/>
</dbReference>
<accession>A0ABD3QCK6</accession>